<dbReference type="Pfam" id="PF07735">
    <property type="entry name" value="FBA_2"/>
    <property type="match status" value="1"/>
</dbReference>
<evidence type="ECO:0000259" key="1">
    <source>
        <dbReference type="Pfam" id="PF07735"/>
    </source>
</evidence>
<dbReference type="PIR" id="T22719">
    <property type="entry name" value="T22719"/>
</dbReference>
<reference evidence="2 3" key="1">
    <citation type="journal article" date="1998" name="Science">
        <title>Genome sequence of the nematode C. elegans: a platform for investigating biology.</title>
        <authorList>
            <consortium name="The C. elegans sequencing consortium"/>
            <person name="Sulson J.E."/>
            <person name="Waterston R."/>
        </authorList>
    </citation>
    <scope>NUCLEOTIDE SEQUENCE [LARGE SCALE GENOMIC DNA]</scope>
    <source>
        <strain evidence="2 3">Bristol N2</strain>
    </source>
</reference>
<dbReference type="PhylomeDB" id="Q9XUZ6"/>
<dbReference type="AGR" id="WB:WBGene00010099"/>
<dbReference type="HOGENOM" id="CLU_028840_1_3_1"/>
<dbReference type="Bgee" id="WBGene00010099">
    <property type="expression patterns" value="Expressed in embryo and 1 other cell type or tissue"/>
</dbReference>
<evidence type="ECO:0000313" key="3">
    <source>
        <dbReference type="Proteomes" id="UP000001940"/>
    </source>
</evidence>
<accession>Q9XUZ6</accession>
<dbReference type="PaxDb" id="6239-F55C9.1"/>
<dbReference type="GeneID" id="186289"/>
<gene>
    <name evidence="2 4" type="primary">fbxb-117</name>
    <name evidence="2" type="ORF">CELE_F55C9.1</name>
    <name evidence="4" type="ORF">F55C9.1</name>
</gene>
<dbReference type="UCSC" id="F55C9.1">
    <property type="organism name" value="c. elegans"/>
</dbReference>
<dbReference type="CTD" id="186289"/>
<dbReference type="AlphaFoldDB" id="Q9XUZ6"/>
<dbReference type="InterPro" id="IPR053222">
    <property type="entry name" value="Zygotic_Embryogenesis-Asso"/>
</dbReference>
<dbReference type="OrthoDB" id="5910554at2759"/>
<dbReference type="PANTHER" id="PTHR22899:SF0">
    <property type="entry name" value="F-BOX ASSOCIATED DOMAIN-CONTAINING PROTEIN-RELATED"/>
    <property type="match status" value="1"/>
</dbReference>
<keyword evidence="3" id="KW-1185">Reference proteome</keyword>
<dbReference type="Proteomes" id="UP000001940">
    <property type="component" value="Chromosome V"/>
</dbReference>
<dbReference type="RefSeq" id="NP_507750.1">
    <property type="nucleotide sequence ID" value="NM_075349.2"/>
</dbReference>
<dbReference type="InterPro" id="IPR012885">
    <property type="entry name" value="F-box_Sdz-33"/>
</dbReference>
<feature type="domain" description="Sdz-33 F-box" evidence="1">
    <location>
        <begin position="208"/>
        <end position="271"/>
    </location>
</feature>
<dbReference type="OMA" id="NDETALW"/>
<dbReference type="FunCoup" id="Q9XUZ6">
    <property type="interactions" value="108"/>
</dbReference>
<dbReference type="EMBL" id="BX284605">
    <property type="protein sequence ID" value="CAB04466.1"/>
    <property type="molecule type" value="Genomic_DNA"/>
</dbReference>
<proteinExistence type="predicted"/>
<sequence length="343" mass="40249">MDPRLLASQTPYRRFNSIVCLFPKTHPFPLLRLPSKSLKTALRFMNGFQLILLSFCPTNAKNATKLVITRSEPVIAVVVRKEYLLIDVFHRGFQIEIFINNESFEVVLTEARFYNRSIKIKLKNEKFPVRDYLLHVLDVTSGSTINIKHYDTSELFQLEEARRCFKNILINRVYCLSNSTSNVLQYCSISTELLTIDTNHTPELAPVFHTILSGNFKKLKIKSPLRNLDHLLNMDSSLVNLQNHNFTEKELNLFLKHWILGVAHRNLKTLSAHNEINDETALWNGIRYQVQPESRIKITEDDYFIWKPCREYRGGYDIKRNDGVEATLYIFKDWHCFHFVVWH</sequence>
<dbReference type="InParanoid" id="Q9XUZ6"/>
<dbReference type="KEGG" id="cel:CELE_F55C9.1"/>
<dbReference type="WormBase" id="F55C9.1">
    <property type="protein sequence ID" value="CE18733"/>
    <property type="gene ID" value="WBGene00010099"/>
    <property type="gene designation" value="fbxb-117"/>
</dbReference>
<evidence type="ECO:0000313" key="2">
    <source>
        <dbReference type="EMBL" id="CAB04466.1"/>
    </source>
</evidence>
<dbReference type="PANTHER" id="PTHR22899">
    <property type="entry name" value="CYCLIN-RELATED F-BOX FAMILY"/>
    <property type="match status" value="1"/>
</dbReference>
<evidence type="ECO:0000313" key="4">
    <source>
        <dbReference type="WormBase" id="F55C9.1"/>
    </source>
</evidence>
<name>Q9XUZ6_CAEEL</name>
<organism evidence="2 3">
    <name type="scientific">Caenorhabditis elegans</name>
    <dbReference type="NCBI Taxonomy" id="6239"/>
    <lineage>
        <taxon>Eukaryota</taxon>
        <taxon>Metazoa</taxon>
        <taxon>Ecdysozoa</taxon>
        <taxon>Nematoda</taxon>
        <taxon>Chromadorea</taxon>
        <taxon>Rhabditida</taxon>
        <taxon>Rhabditina</taxon>
        <taxon>Rhabditomorpha</taxon>
        <taxon>Rhabditoidea</taxon>
        <taxon>Rhabditidae</taxon>
        <taxon>Peloderinae</taxon>
        <taxon>Caenorhabditis</taxon>
    </lineage>
</organism>
<protein>
    <submittedName>
        <fullName evidence="2">F-box associated domain-containing protein</fullName>
    </submittedName>
</protein>